<evidence type="ECO:0000313" key="1">
    <source>
        <dbReference type="EMBL" id="QSI75112.1"/>
    </source>
</evidence>
<dbReference type="Proteomes" id="UP000663570">
    <property type="component" value="Chromosome"/>
</dbReference>
<evidence type="ECO:0000313" key="2">
    <source>
        <dbReference type="Proteomes" id="UP000663570"/>
    </source>
</evidence>
<keyword evidence="2" id="KW-1185">Reference proteome</keyword>
<organism evidence="1 2">
    <name type="scientific">Niveibacterium microcysteis</name>
    <dbReference type="NCBI Taxonomy" id="2811415"/>
    <lineage>
        <taxon>Bacteria</taxon>
        <taxon>Pseudomonadati</taxon>
        <taxon>Pseudomonadota</taxon>
        <taxon>Betaproteobacteria</taxon>
        <taxon>Rhodocyclales</taxon>
        <taxon>Rhodocyclaceae</taxon>
        <taxon>Niveibacterium</taxon>
    </lineage>
</organism>
<protein>
    <submittedName>
        <fullName evidence="1">DUF4936 family protein</fullName>
    </submittedName>
</protein>
<name>A0ABX7M018_9RHOO</name>
<dbReference type="Pfam" id="PF16290">
    <property type="entry name" value="DUF4936"/>
    <property type="match status" value="1"/>
</dbReference>
<dbReference type="InterPro" id="IPR032556">
    <property type="entry name" value="DUF4936"/>
</dbReference>
<dbReference type="RefSeq" id="WP_206252389.1">
    <property type="nucleotide sequence ID" value="NZ_CP071060.1"/>
</dbReference>
<reference evidence="1 2" key="1">
    <citation type="submission" date="2021-02" db="EMBL/GenBank/DDBJ databases">
        <title>Niveibacterium changnyeongensis HC41.</title>
        <authorList>
            <person name="Kang M."/>
        </authorList>
    </citation>
    <scope>NUCLEOTIDE SEQUENCE [LARGE SCALE GENOMIC DNA]</scope>
    <source>
        <strain evidence="1 2">HC41</strain>
    </source>
</reference>
<proteinExistence type="predicted"/>
<accession>A0ABX7M018</accession>
<gene>
    <name evidence="1" type="ORF">JY500_11275</name>
</gene>
<dbReference type="EMBL" id="CP071060">
    <property type="protein sequence ID" value="QSI75112.1"/>
    <property type="molecule type" value="Genomic_DNA"/>
</dbReference>
<sequence length="97" mass="10568">MSHLYIYYRIQPGADDTASVLAHALLASLAPHARHARLMRRADDPDTWMEVYEDVTSASVLLAAREHAVANSGLAEFIVGGAMHVEHFVPLEAPTCA</sequence>